<evidence type="ECO:0000313" key="2">
    <source>
        <dbReference type="Proteomes" id="UP000240317"/>
    </source>
</evidence>
<proteinExistence type="predicted"/>
<protein>
    <submittedName>
        <fullName evidence="1">Uncharacterized protein</fullName>
    </submittedName>
</protein>
<name>A0A2T3WDK3_9DEIO</name>
<reference evidence="1 2" key="1">
    <citation type="submission" date="2018-03" db="EMBL/GenBank/DDBJ databases">
        <title>Draft genome of Deinococcus sp. OD32.</title>
        <authorList>
            <person name="Wang X.-P."/>
            <person name="Du Z.-J."/>
        </authorList>
    </citation>
    <scope>NUCLEOTIDE SEQUENCE [LARGE SCALE GENOMIC DNA]</scope>
    <source>
        <strain evidence="1 2">OD32</strain>
    </source>
</reference>
<dbReference type="Proteomes" id="UP000240317">
    <property type="component" value="Unassembled WGS sequence"/>
</dbReference>
<keyword evidence="2" id="KW-1185">Reference proteome</keyword>
<organism evidence="1 2">
    <name type="scientific">Deinococcus arcticus</name>
    <dbReference type="NCBI Taxonomy" id="2136176"/>
    <lineage>
        <taxon>Bacteria</taxon>
        <taxon>Thermotogati</taxon>
        <taxon>Deinococcota</taxon>
        <taxon>Deinococci</taxon>
        <taxon>Deinococcales</taxon>
        <taxon>Deinococcaceae</taxon>
        <taxon>Deinococcus</taxon>
    </lineage>
</organism>
<comment type="caution">
    <text evidence="1">The sequence shown here is derived from an EMBL/GenBank/DDBJ whole genome shotgun (WGS) entry which is preliminary data.</text>
</comment>
<dbReference type="AlphaFoldDB" id="A0A2T3WDK3"/>
<gene>
    <name evidence="1" type="ORF">C8263_01955</name>
</gene>
<dbReference type="EMBL" id="PYSV01000001">
    <property type="protein sequence ID" value="PTA69894.1"/>
    <property type="molecule type" value="Genomic_DNA"/>
</dbReference>
<accession>A0A2T3WDK3</accession>
<evidence type="ECO:0000313" key="1">
    <source>
        <dbReference type="EMBL" id="PTA69894.1"/>
    </source>
</evidence>
<sequence>MRLSAPDAFWLAQLAELMDATRTRAAAQLLSAAIRDAAQTAKLPTEGDAFREALQAFIEREFHAEPEKSQS</sequence>